<comment type="caution">
    <text evidence="4">The sequence shown here is derived from an EMBL/GenBank/DDBJ whole genome shotgun (WGS) entry which is preliminary data.</text>
</comment>
<dbReference type="OrthoDB" id="5350595at2759"/>
<feature type="compositionally biased region" description="Polar residues" evidence="2">
    <location>
        <begin position="496"/>
        <end position="506"/>
    </location>
</feature>
<evidence type="ECO:0000313" key="4">
    <source>
        <dbReference type="EMBL" id="CAG5117910.1"/>
    </source>
</evidence>
<dbReference type="Pfam" id="PF19314">
    <property type="entry name" value="DUF5917"/>
    <property type="match status" value="1"/>
</dbReference>
<dbReference type="Proteomes" id="UP000678393">
    <property type="component" value="Unassembled WGS sequence"/>
</dbReference>
<dbReference type="InterPro" id="IPR016024">
    <property type="entry name" value="ARM-type_fold"/>
</dbReference>
<dbReference type="SUPFAM" id="SSF48371">
    <property type="entry name" value="ARM repeat"/>
    <property type="match status" value="1"/>
</dbReference>
<protein>
    <recommendedName>
        <fullName evidence="3">FHF complex subunit HOOK-interacting protein C-terminal domain-containing protein</fullName>
    </recommendedName>
</protein>
<dbReference type="AlphaFoldDB" id="A0A8S3YSE4"/>
<proteinExistence type="inferred from homology"/>
<dbReference type="InterPro" id="IPR019384">
    <property type="entry name" value="FHIP"/>
</dbReference>
<dbReference type="Pfam" id="PF10257">
    <property type="entry name" value="RAI16-like"/>
    <property type="match status" value="1"/>
</dbReference>
<keyword evidence="5" id="KW-1185">Reference proteome</keyword>
<dbReference type="EMBL" id="CAJHNH020000471">
    <property type="protein sequence ID" value="CAG5117910.1"/>
    <property type="molecule type" value="Genomic_DNA"/>
</dbReference>
<accession>A0A8S3YSE4</accession>
<evidence type="ECO:0000259" key="3">
    <source>
        <dbReference type="Pfam" id="PF19314"/>
    </source>
</evidence>
<comment type="similarity">
    <text evidence="1">Belongs to the FHIP family.</text>
</comment>
<sequence>MKKTMFHKFSNFIQQAVETFAPNVSPQEEFVYHWKSVTSYFVDSKGRDARIEETDLQEHLVSMLRIIQEEESNLGEAGTTGVCLEYLLQHRLLETLYTLGRTDHPPGMKQTVLSFFTKLLSRITHPLLPHINVHRAVQRLVKACGETQGSPTEKEEIEFLCTVCAKIKTDPYLVNFFIENPDKGIIRNPHRPPQVFSLVDALLSLSSSQDARISVKACEGLMLCASLPEKSAATALISHTCFCQAIANTLIQLYQKLPALISPDVVETVEAKWGFGNIIERNEKQSVSGKCQVISFLSWLDYCDQLIAVANPLVGEALASEIHKTLLTGQILLQLMQTSESGTIVSTTYITRCLRTVCSPALLREFCYFLLGSDRTLEVQNSPEHALKKRLLERCNHLSEEVCIATLKLFDTLLQKEDEHIFHCLLLRNLLGRSYLQESPPTEESSLQMPTVNDVSQEVVNGQEELSQTASKVILDSSQTNPAEASATTAVDAGQPASNNREQLSEPQAEATDLAGLRNSSGSLAVGECLAEPTEVDDHQTKDLLSPREQEYSGEVCSEDNEKINSSLGSSDSTPSGSSVSSSLPSGKGNVSFSSPMFTRSEVHKVVNCFLGLLPEEAKSSYQTPDSGYDMYIRDAHKQFAIQETVCASWAWPMRPVVIAEYVMDIFYEGSFLHMLFDKLAHLLDQSYSVNLLLTAIIARVALLPHPNLHEFLLDPFLPTLERSRTLYSVLVKVTHEIRHHFLKKCSYELGILHYRIECSQYYAIKPLTRATLV</sequence>
<evidence type="ECO:0000256" key="1">
    <source>
        <dbReference type="ARBA" id="ARBA00024336"/>
    </source>
</evidence>
<feature type="region of interest" description="Disordered" evidence="2">
    <location>
        <begin position="532"/>
        <end position="588"/>
    </location>
</feature>
<feature type="non-terminal residue" evidence="4">
    <location>
        <position position="1"/>
    </location>
</feature>
<feature type="compositionally biased region" description="Polar residues" evidence="2">
    <location>
        <begin position="478"/>
        <end position="489"/>
    </location>
</feature>
<feature type="compositionally biased region" description="Basic and acidic residues" evidence="2">
    <location>
        <begin position="536"/>
        <end position="551"/>
    </location>
</feature>
<dbReference type="PANTHER" id="PTHR21705:SF12">
    <property type="entry name" value="FHF COMPLEX SUBUNIT HOOK-INTERACTING PROTEIN C-TERMINAL DOMAIN-CONTAINING PROTEIN"/>
    <property type="match status" value="1"/>
</dbReference>
<gene>
    <name evidence="4" type="ORF">CUNI_LOCUS3468</name>
</gene>
<evidence type="ECO:0000256" key="2">
    <source>
        <dbReference type="SAM" id="MobiDB-lite"/>
    </source>
</evidence>
<feature type="domain" description="FHF complex subunit HOOK-interacting protein C-terminal" evidence="3">
    <location>
        <begin position="669"/>
        <end position="742"/>
    </location>
</feature>
<reference evidence="4" key="1">
    <citation type="submission" date="2021-04" db="EMBL/GenBank/DDBJ databases">
        <authorList>
            <consortium name="Molecular Ecology Group"/>
        </authorList>
    </citation>
    <scope>NUCLEOTIDE SEQUENCE</scope>
</reference>
<feature type="compositionally biased region" description="Low complexity" evidence="2">
    <location>
        <begin position="566"/>
        <end position="586"/>
    </location>
</feature>
<name>A0A8S3YSE4_9EUPU</name>
<dbReference type="InterPro" id="IPR045669">
    <property type="entry name" value="FHIP_C"/>
</dbReference>
<feature type="region of interest" description="Disordered" evidence="2">
    <location>
        <begin position="478"/>
        <end position="509"/>
    </location>
</feature>
<organism evidence="4 5">
    <name type="scientific">Candidula unifasciata</name>
    <dbReference type="NCBI Taxonomy" id="100452"/>
    <lineage>
        <taxon>Eukaryota</taxon>
        <taxon>Metazoa</taxon>
        <taxon>Spiralia</taxon>
        <taxon>Lophotrochozoa</taxon>
        <taxon>Mollusca</taxon>
        <taxon>Gastropoda</taxon>
        <taxon>Heterobranchia</taxon>
        <taxon>Euthyneura</taxon>
        <taxon>Panpulmonata</taxon>
        <taxon>Eupulmonata</taxon>
        <taxon>Stylommatophora</taxon>
        <taxon>Helicina</taxon>
        <taxon>Helicoidea</taxon>
        <taxon>Geomitridae</taxon>
        <taxon>Candidula</taxon>
    </lineage>
</organism>
<evidence type="ECO:0000313" key="5">
    <source>
        <dbReference type="Proteomes" id="UP000678393"/>
    </source>
</evidence>
<dbReference type="PANTHER" id="PTHR21705">
    <property type="entry name" value="RAI16 PROTEIN-RELATED"/>
    <property type="match status" value="1"/>
</dbReference>